<dbReference type="KEGG" id="cace:CACET_c25510"/>
<gene>
    <name evidence="2" type="ORF">CACET_c25510</name>
</gene>
<keyword evidence="1" id="KW-0677">Repeat</keyword>
<dbReference type="Proteomes" id="UP000035704">
    <property type="component" value="Chromosome"/>
</dbReference>
<dbReference type="Gene3D" id="3.20.20.80">
    <property type="entry name" value="Glycosidases"/>
    <property type="match status" value="1"/>
</dbReference>
<accession>A0A0D8IAL2</accession>
<keyword evidence="2" id="KW-0378">Hydrolase</keyword>
<keyword evidence="3" id="KW-1185">Reference proteome</keyword>
<protein>
    <submittedName>
        <fullName evidence="2">Putative glycosyl hydrolase</fullName>
    </submittedName>
</protein>
<dbReference type="GO" id="GO:0005975">
    <property type="term" value="P:carbohydrate metabolic process"/>
    <property type="evidence" value="ECO:0007669"/>
    <property type="project" value="InterPro"/>
</dbReference>
<dbReference type="Pfam" id="PF00704">
    <property type="entry name" value="Glyco_hydro_18"/>
    <property type="match status" value="1"/>
</dbReference>
<organism evidence="2 3">
    <name type="scientific">Clostridium aceticum</name>
    <dbReference type="NCBI Taxonomy" id="84022"/>
    <lineage>
        <taxon>Bacteria</taxon>
        <taxon>Bacillati</taxon>
        <taxon>Bacillota</taxon>
        <taxon>Clostridia</taxon>
        <taxon>Eubacteriales</taxon>
        <taxon>Clostridiaceae</taxon>
        <taxon>Clostridium</taxon>
    </lineage>
</organism>
<dbReference type="InterPro" id="IPR011583">
    <property type="entry name" value="Chitinase_II/V-like_cat"/>
</dbReference>
<dbReference type="Gene3D" id="3.10.50.10">
    <property type="match status" value="1"/>
</dbReference>
<dbReference type="InterPro" id="IPR017853">
    <property type="entry name" value="GH"/>
</dbReference>
<dbReference type="OrthoDB" id="9769314at2"/>
<dbReference type="STRING" id="84022.CACET_c25510"/>
<dbReference type="PANTHER" id="PTHR46066:SF2">
    <property type="entry name" value="CHITINASE DOMAIN-CONTAINING PROTEIN 1"/>
    <property type="match status" value="1"/>
</dbReference>
<dbReference type="Pfam" id="PF00395">
    <property type="entry name" value="SLH"/>
    <property type="match status" value="3"/>
</dbReference>
<dbReference type="SMART" id="SM00636">
    <property type="entry name" value="Glyco_18"/>
    <property type="match status" value="1"/>
</dbReference>
<dbReference type="PATRIC" id="fig|84022.5.peg.166"/>
<dbReference type="GO" id="GO:0016787">
    <property type="term" value="F:hydrolase activity"/>
    <property type="evidence" value="ECO:0007669"/>
    <property type="project" value="UniProtKB-KW"/>
</dbReference>
<dbReference type="PANTHER" id="PTHR46066">
    <property type="entry name" value="CHITINASE DOMAIN-CONTAINING PROTEIN 1 FAMILY MEMBER"/>
    <property type="match status" value="1"/>
</dbReference>
<dbReference type="RefSeq" id="WP_044824738.1">
    <property type="nucleotide sequence ID" value="NZ_CP009687.1"/>
</dbReference>
<evidence type="ECO:0000313" key="2">
    <source>
        <dbReference type="EMBL" id="AKL95996.1"/>
    </source>
</evidence>
<sequence length="580" mass="66207">MYQVKKITVLILISAMLLSSLAFANEGTTEIFRDVPENHWASKAIHDLRLMKITNGIGENQFGMGLTISRGEFITFLAKLMEWDLIKPEEGSFIDNRDTTKWYYGPIETALQRGVVLKDTDKFRAEEAITREEMAVMIVRALGYDSLAKQLTYLGSPFDDVSENVGYITIARDFQIINGVGNNLFKPYDTARREEAAVMMMKMYERLKQPINELHAFYAVRSANQIDMFQALNSVGFGWSRLEYDPENNQVLLNTTRDNNNEFGIPAGFSQPLTLAKENNVSTQLMVFAENHTIFNTDTKTNIPLIEYIVTKPEVRKPVIDAIVGQVNATTVDDLTVSFDGVVIDFESMRGEIVKESFNIFLTELKQELNKSNKLLYVAVHPARPAGQAYYDGYDFKTIGDIADKVILMAHDYYAKQLTDAEMQRGYTLTPLSPIGEIYYALKSITDKDTGVQDVSKIWLQFSLDTVQWKLKEGQVINKYPYHPSYEAVQQRLAMDGVAINYSQQNQNPYATFFDSRDETDNVLWYEDARSIQAKIDLGKMFGVQGISLWRLGNIPNYEEYGSKKVYLDIWQQILKNTEK</sequence>
<dbReference type="GO" id="GO:0008061">
    <property type="term" value="F:chitin binding"/>
    <property type="evidence" value="ECO:0007669"/>
    <property type="project" value="InterPro"/>
</dbReference>
<reference evidence="2 3" key="1">
    <citation type="submission" date="2014-10" db="EMBL/GenBank/DDBJ databases">
        <title>Genome sequence of Clostridium aceticum DSM 1496.</title>
        <authorList>
            <person name="Poehlein A."/>
            <person name="Schiel-Bengelsdorf B."/>
            <person name="Gottschalk G."/>
            <person name="Duerre P."/>
            <person name="Daniel R."/>
        </authorList>
    </citation>
    <scope>NUCLEOTIDE SEQUENCE [LARGE SCALE GENOMIC DNA]</scope>
    <source>
        <strain evidence="2 3">DSM 1496</strain>
    </source>
</reference>
<evidence type="ECO:0000313" key="3">
    <source>
        <dbReference type="Proteomes" id="UP000035704"/>
    </source>
</evidence>
<evidence type="ECO:0000256" key="1">
    <source>
        <dbReference type="ARBA" id="ARBA00022737"/>
    </source>
</evidence>
<proteinExistence type="predicted"/>
<dbReference type="SUPFAM" id="SSF51445">
    <property type="entry name" value="(Trans)glycosidases"/>
    <property type="match status" value="1"/>
</dbReference>
<dbReference type="EMBL" id="CP009687">
    <property type="protein sequence ID" value="AKL95996.1"/>
    <property type="molecule type" value="Genomic_DNA"/>
</dbReference>
<dbReference type="InterPro" id="IPR001223">
    <property type="entry name" value="Glyco_hydro18_cat"/>
</dbReference>
<dbReference type="InterPro" id="IPR029070">
    <property type="entry name" value="Chitinase_insertion_sf"/>
</dbReference>
<dbReference type="PROSITE" id="PS51272">
    <property type="entry name" value="SLH"/>
    <property type="match status" value="2"/>
</dbReference>
<dbReference type="InterPro" id="IPR001119">
    <property type="entry name" value="SLH_dom"/>
</dbReference>
<name>A0A0D8IAL2_9CLOT</name>
<dbReference type="AlphaFoldDB" id="A0A0D8IAL2"/>